<dbReference type="Gene3D" id="3.20.20.20">
    <property type="entry name" value="Dihydropteroate synthase-like"/>
    <property type="match status" value="1"/>
</dbReference>
<evidence type="ECO:0000313" key="2">
    <source>
        <dbReference type="EMBL" id="MDK6027913.1"/>
    </source>
</evidence>
<dbReference type="PANTHER" id="PTHR20941">
    <property type="entry name" value="FOLATE SYNTHESIS PROTEINS"/>
    <property type="match status" value="1"/>
</dbReference>
<dbReference type="PANTHER" id="PTHR20941:SF1">
    <property type="entry name" value="FOLIC ACID SYNTHESIS PROTEIN FOL1"/>
    <property type="match status" value="1"/>
</dbReference>
<organism evidence="2 3">
    <name type="scientific">Ignisphaera cupida</name>
    <dbReference type="NCBI Taxonomy" id="3050454"/>
    <lineage>
        <taxon>Archaea</taxon>
        <taxon>Thermoproteota</taxon>
        <taxon>Thermoprotei</taxon>
        <taxon>Desulfurococcales</taxon>
        <taxon>Desulfurococcaceae</taxon>
        <taxon>Ignisphaera</taxon>
    </lineage>
</organism>
<dbReference type="InterPro" id="IPR000489">
    <property type="entry name" value="Pterin-binding_dom"/>
</dbReference>
<proteinExistence type="predicted"/>
<evidence type="ECO:0000259" key="1">
    <source>
        <dbReference type="PROSITE" id="PS50972"/>
    </source>
</evidence>
<feature type="domain" description="Pterin-binding" evidence="1">
    <location>
        <begin position="1"/>
        <end position="70"/>
    </location>
</feature>
<name>A0ABD4Z4P6_9CREN</name>
<dbReference type="GO" id="GO:0004156">
    <property type="term" value="F:dihydropteroate synthase activity"/>
    <property type="evidence" value="ECO:0007669"/>
    <property type="project" value="UniProtKB-EC"/>
</dbReference>
<dbReference type="Pfam" id="PF00809">
    <property type="entry name" value="Pterin_bind"/>
    <property type="match status" value="1"/>
</dbReference>
<sequence>MVLAELEEIRILNKPILVGVSRKSFIGEITELRDPSERLYGSLAATAIAVFNGAHIIRTHDPLETKDVIKVAEFIRRSKYSL</sequence>
<dbReference type="InterPro" id="IPR045031">
    <property type="entry name" value="DHP_synth-like"/>
</dbReference>
<evidence type="ECO:0000313" key="3">
    <source>
        <dbReference type="Proteomes" id="UP001529235"/>
    </source>
</evidence>
<dbReference type="EC" id="2.5.1.15" evidence="2"/>
<accession>A0ABD4Z4P6</accession>
<keyword evidence="2" id="KW-0808">Transferase</keyword>
<dbReference type="InterPro" id="IPR011005">
    <property type="entry name" value="Dihydropteroate_synth-like_sf"/>
</dbReference>
<protein>
    <submittedName>
        <fullName evidence="2">Dihydropteroate synthase</fullName>
        <ecNumber evidence="2">2.5.1.15</ecNumber>
    </submittedName>
</protein>
<dbReference type="EMBL" id="JASNVW010000001">
    <property type="protein sequence ID" value="MDK6027913.1"/>
    <property type="molecule type" value="Genomic_DNA"/>
</dbReference>
<reference evidence="2 3" key="1">
    <citation type="submission" date="2023-05" db="EMBL/GenBank/DDBJ databases">
        <title>A new hyperthermophilic archaea 'Ignisphaera cupida' sp. nov. and description of the family 'Ignisphaeraceae' fam. nov.</title>
        <authorList>
            <person name="Podosokorskaya O.A."/>
            <person name="Elcheninov A.G."/>
            <person name="Klukina A."/>
            <person name="Merkel A.Y."/>
        </authorList>
    </citation>
    <scope>NUCLEOTIDE SEQUENCE [LARGE SCALE GENOMIC DNA]</scope>
    <source>
        <strain evidence="2 3">4213-co</strain>
    </source>
</reference>
<dbReference type="AlphaFoldDB" id="A0ABD4Z4P6"/>
<gene>
    <name evidence="2" type="ORF">QPL79_00840</name>
</gene>
<dbReference type="PROSITE" id="PS50972">
    <property type="entry name" value="PTERIN_BINDING"/>
    <property type="match status" value="1"/>
</dbReference>
<comment type="caution">
    <text evidence="2">The sequence shown here is derived from an EMBL/GenBank/DDBJ whole genome shotgun (WGS) entry which is preliminary data.</text>
</comment>
<dbReference type="Proteomes" id="UP001529235">
    <property type="component" value="Unassembled WGS sequence"/>
</dbReference>
<dbReference type="SUPFAM" id="SSF51717">
    <property type="entry name" value="Dihydropteroate synthetase-like"/>
    <property type="match status" value="1"/>
</dbReference>
<dbReference type="RefSeq" id="WP_285272891.1">
    <property type="nucleotide sequence ID" value="NZ_JASNVW010000001.1"/>
</dbReference>
<keyword evidence="3" id="KW-1185">Reference proteome</keyword>